<evidence type="ECO:0000259" key="2">
    <source>
        <dbReference type="PROSITE" id="PS51335"/>
    </source>
</evidence>
<dbReference type="EMBL" id="NEDP02001654">
    <property type="protein sequence ID" value="OWF52771.1"/>
    <property type="molecule type" value="Genomic_DNA"/>
</dbReference>
<accession>A0A210QVK7</accession>
<proteinExistence type="predicted"/>
<feature type="compositionally biased region" description="Acidic residues" evidence="1">
    <location>
        <begin position="221"/>
        <end position="232"/>
    </location>
</feature>
<dbReference type="InterPro" id="IPR050868">
    <property type="entry name" value="ELMO_domain-containing"/>
</dbReference>
<keyword evidence="4" id="KW-1185">Reference proteome</keyword>
<sequence>MAAFQSPDAIGGSVLEGLVVQDHGDEQFEFELKIDNSADFDMESQHDESGVVDAQDIPMLSEGENKLLSSMAEIQADGVSDTGGLDESQGNYSMSENVANEEGIELQLTSDLDIIKIDTEEMPPVQDFSNLDIIPQDKDITNMVSRPDVVPDTEAVTAVSEDVMCEPLSTEEIHVPKLKLDNLDAIRENEMLSVDSIEIDEKPVDEAESISLVDLMKQQRDEDDSSGSEFDFDLPPSAKASSSDTKDKPPSPNKMSKAQAPPPPTVATALPPSTILTPPFTSTTTAPVVHDTPSDPGQGSEVKTKVDDGNKEHFTSGSYPVSFKQASLTSNITMIAKPPLEEHVSVEPRDDIQEEKHNEADPSQQMGHFAHSHAQNEWDNVQTIEAGFTDPNLTKGPGGVKMTPLMSYTELEETLRPMDYSSAMQNIRQTVNRRGFSALKHILFGPPKLNRNLLKEKEFVFCVAATPLNNNTIVHTRALQTIYRCLTGSRFDCGRFGPHWEEIGFQGNDPSTDLRGTGVLGLLNLVHLLRNPKRQSFARDIYKLALHPTQNFPFCVMGINMSRIVLQALREDCLNKECNKRQEVLGVVNDLYTALYLELYQTWKSQGKTITDSGYVIKTLESKAKKNPQRLIKDMEEYINRKKSSMNLDNMDVGGENFLSVCDTEAGQY</sequence>
<evidence type="ECO:0000313" key="4">
    <source>
        <dbReference type="Proteomes" id="UP000242188"/>
    </source>
</evidence>
<dbReference type="OrthoDB" id="266227at2759"/>
<evidence type="ECO:0000256" key="1">
    <source>
        <dbReference type="SAM" id="MobiDB-lite"/>
    </source>
</evidence>
<evidence type="ECO:0000313" key="3">
    <source>
        <dbReference type="EMBL" id="OWF52771.1"/>
    </source>
</evidence>
<reference evidence="3 4" key="1">
    <citation type="journal article" date="2017" name="Nat. Ecol. Evol.">
        <title>Scallop genome provides insights into evolution of bilaterian karyotype and development.</title>
        <authorList>
            <person name="Wang S."/>
            <person name="Zhang J."/>
            <person name="Jiao W."/>
            <person name="Li J."/>
            <person name="Xun X."/>
            <person name="Sun Y."/>
            <person name="Guo X."/>
            <person name="Huan P."/>
            <person name="Dong B."/>
            <person name="Zhang L."/>
            <person name="Hu X."/>
            <person name="Sun X."/>
            <person name="Wang J."/>
            <person name="Zhao C."/>
            <person name="Wang Y."/>
            <person name="Wang D."/>
            <person name="Huang X."/>
            <person name="Wang R."/>
            <person name="Lv J."/>
            <person name="Li Y."/>
            <person name="Zhang Z."/>
            <person name="Liu B."/>
            <person name="Lu W."/>
            <person name="Hui Y."/>
            <person name="Liang J."/>
            <person name="Zhou Z."/>
            <person name="Hou R."/>
            <person name="Li X."/>
            <person name="Liu Y."/>
            <person name="Li H."/>
            <person name="Ning X."/>
            <person name="Lin Y."/>
            <person name="Zhao L."/>
            <person name="Xing Q."/>
            <person name="Dou J."/>
            <person name="Li Y."/>
            <person name="Mao J."/>
            <person name="Guo H."/>
            <person name="Dou H."/>
            <person name="Li T."/>
            <person name="Mu C."/>
            <person name="Jiang W."/>
            <person name="Fu Q."/>
            <person name="Fu X."/>
            <person name="Miao Y."/>
            <person name="Liu J."/>
            <person name="Yu Q."/>
            <person name="Li R."/>
            <person name="Liao H."/>
            <person name="Li X."/>
            <person name="Kong Y."/>
            <person name="Jiang Z."/>
            <person name="Chourrout D."/>
            <person name="Li R."/>
            <person name="Bao Z."/>
        </authorList>
    </citation>
    <scope>NUCLEOTIDE SEQUENCE [LARGE SCALE GENOMIC DNA]</scope>
    <source>
        <strain evidence="3 4">PY_sf001</strain>
    </source>
</reference>
<feature type="domain" description="ELMO" evidence="2">
    <location>
        <begin position="474"/>
        <end position="628"/>
    </location>
</feature>
<feature type="region of interest" description="Disordered" evidence="1">
    <location>
        <begin position="218"/>
        <end position="318"/>
    </location>
</feature>
<feature type="compositionally biased region" description="Basic and acidic residues" evidence="1">
    <location>
        <begin position="302"/>
        <end position="314"/>
    </location>
</feature>
<dbReference type="AlphaFoldDB" id="A0A210QVK7"/>
<dbReference type="Pfam" id="PF04727">
    <property type="entry name" value="ELMO_CED12"/>
    <property type="match status" value="1"/>
</dbReference>
<name>A0A210QVK7_MIZYE</name>
<protein>
    <submittedName>
        <fullName evidence="3">ELMO domain-containing protein 3</fullName>
    </submittedName>
</protein>
<dbReference type="PANTHER" id="PTHR12771">
    <property type="entry name" value="ENGULFMENT AND CELL MOTILITY"/>
    <property type="match status" value="1"/>
</dbReference>
<dbReference type="STRING" id="6573.A0A210QVK7"/>
<comment type="caution">
    <text evidence="3">The sequence shown here is derived from an EMBL/GenBank/DDBJ whole genome shotgun (WGS) entry which is preliminary data.</text>
</comment>
<dbReference type="InterPro" id="IPR006816">
    <property type="entry name" value="ELMO_dom"/>
</dbReference>
<gene>
    <name evidence="3" type="ORF">KP79_PYT17557</name>
</gene>
<feature type="compositionally biased region" description="Low complexity" evidence="1">
    <location>
        <begin position="266"/>
        <end position="287"/>
    </location>
</feature>
<dbReference type="PROSITE" id="PS51335">
    <property type="entry name" value="ELMO"/>
    <property type="match status" value="1"/>
</dbReference>
<dbReference type="PANTHER" id="PTHR12771:SF2">
    <property type="entry name" value="ELMO DOMAIN-CONTAINING PROTEIN 3"/>
    <property type="match status" value="1"/>
</dbReference>
<dbReference type="Proteomes" id="UP000242188">
    <property type="component" value="Unassembled WGS sequence"/>
</dbReference>
<feature type="compositionally biased region" description="Low complexity" evidence="1">
    <location>
        <begin position="233"/>
        <end position="243"/>
    </location>
</feature>
<organism evidence="3 4">
    <name type="scientific">Mizuhopecten yessoensis</name>
    <name type="common">Japanese scallop</name>
    <name type="synonym">Patinopecten yessoensis</name>
    <dbReference type="NCBI Taxonomy" id="6573"/>
    <lineage>
        <taxon>Eukaryota</taxon>
        <taxon>Metazoa</taxon>
        <taxon>Spiralia</taxon>
        <taxon>Lophotrochozoa</taxon>
        <taxon>Mollusca</taxon>
        <taxon>Bivalvia</taxon>
        <taxon>Autobranchia</taxon>
        <taxon>Pteriomorphia</taxon>
        <taxon>Pectinida</taxon>
        <taxon>Pectinoidea</taxon>
        <taxon>Pectinidae</taxon>
        <taxon>Mizuhopecten</taxon>
    </lineage>
</organism>